<dbReference type="SUPFAM" id="SSF56176">
    <property type="entry name" value="FAD-binding/transporter-associated domain-like"/>
    <property type="match status" value="1"/>
</dbReference>
<keyword evidence="4" id="KW-0677">Repeat</keyword>
<evidence type="ECO:0000256" key="3">
    <source>
        <dbReference type="ARBA" id="ARBA00022692"/>
    </source>
</evidence>
<protein>
    <submittedName>
        <fullName evidence="13">Mg2+ and Co2+ transporter CorB, contains DUF21, CBS pair, and CorC-HlyC domains</fullName>
    </submittedName>
</protein>
<dbReference type="RefSeq" id="WP_090042683.1">
    <property type="nucleotide sequence ID" value="NZ_FOKI01000035.1"/>
</dbReference>
<dbReference type="Gene3D" id="3.30.465.10">
    <property type="match status" value="1"/>
</dbReference>
<evidence type="ECO:0000256" key="8">
    <source>
        <dbReference type="PROSITE-ProRule" id="PRU00703"/>
    </source>
</evidence>
<gene>
    <name evidence="13" type="ORF">SAMN04488528_103518</name>
</gene>
<evidence type="ECO:0000259" key="12">
    <source>
        <dbReference type="PROSITE" id="PS51846"/>
    </source>
</evidence>
<evidence type="ECO:0000313" key="13">
    <source>
        <dbReference type="EMBL" id="SFB36622.1"/>
    </source>
</evidence>
<sequence>MEPGTWQIFLLIFLLLSSAFFSSAETALMSLSKIRIKHMVEEGVKGADKVAKLIENPNRLLSSILIGNNVVNIGASALATSIAMDLFGSQGVAIATGVVTILVLIFGEITPKSLAAQNSEKVSLKVAGMISVIVIVLRPLVTVFTYISAPFIKLLGGQTSKNQPFITQEELRTMVDVSEEEGVLEEEEKEMIFNVFEFGDLQVKDVMVQRVDIEAIEVDSSYEEVLALIKSEQFSRIPVYRETIDDIVGILNVKDLLILDDNKNFSVEKVMREPYYTYEFKKIMELFRDMQKNRAYMSVVLDEYGGTVGIATMEDLVEEIVGEIEDEYDEEREKEIDVVKEDEYIVVGSARIDDLNDLIGTSIESEEFDSIGGFIIGQLGRFPEEQEIVEYQNIKFVIEDVDKNRVMKVRIYT</sequence>
<dbReference type="InterPro" id="IPR044751">
    <property type="entry name" value="Ion_transp-like_CBS"/>
</dbReference>
<feature type="transmembrane region" description="Helical" evidence="10">
    <location>
        <begin position="86"/>
        <end position="106"/>
    </location>
</feature>
<evidence type="ECO:0000256" key="6">
    <source>
        <dbReference type="ARBA" id="ARBA00023122"/>
    </source>
</evidence>
<keyword evidence="6 8" id="KW-0129">CBS domain</keyword>
<dbReference type="GO" id="GO:0050660">
    <property type="term" value="F:flavin adenine dinucleotide binding"/>
    <property type="evidence" value="ECO:0007669"/>
    <property type="project" value="InterPro"/>
</dbReference>
<feature type="transmembrane region" description="Helical" evidence="10">
    <location>
        <begin position="60"/>
        <end position="80"/>
    </location>
</feature>
<dbReference type="STRING" id="84698.SAMN04488528_103518"/>
<dbReference type="CDD" id="cd04590">
    <property type="entry name" value="CBS_pair_CorC_HlyC_assoc"/>
    <property type="match status" value="1"/>
</dbReference>
<dbReference type="InterPro" id="IPR046342">
    <property type="entry name" value="CBS_dom_sf"/>
</dbReference>
<dbReference type="InterPro" id="IPR036318">
    <property type="entry name" value="FAD-bd_PCMH-like_sf"/>
</dbReference>
<keyword evidence="14" id="KW-1185">Reference proteome</keyword>
<comment type="similarity">
    <text evidence="2">Belongs to the UPF0053 family.</text>
</comment>
<dbReference type="Pfam" id="PF03471">
    <property type="entry name" value="CorC_HlyC"/>
    <property type="match status" value="1"/>
</dbReference>
<keyword evidence="3 9" id="KW-0812">Transmembrane</keyword>
<dbReference type="SMART" id="SM01091">
    <property type="entry name" value="CorC_HlyC"/>
    <property type="match status" value="1"/>
</dbReference>
<dbReference type="InterPro" id="IPR005170">
    <property type="entry name" value="Transptr-assoc_dom"/>
</dbReference>
<dbReference type="Proteomes" id="UP000198619">
    <property type="component" value="Unassembled WGS sequence"/>
</dbReference>
<dbReference type="AlphaFoldDB" id="A0A1I1AGK6"/>
<name>A0A1I1AGK6_9CLOT</name>
<dbReference type="InterPro" id="IPR016169">
    <property type="entry name" value="FAD-bd_PCMH_sub2"/>
</dbReference>
<evidence type="ECO:0000256" key="10">
    <source>
        <dbReference type="SAM" id="Phobius"/>
    </source>
</evidence>
<evidence type="ECO:0000256" key="4">
    <source>
        <dbReference type="ARBA" id="ARBA00022737"/>
    </source>
</evidence>
<organism evidence="13 14">
    <name type="scientific">Clostridium frigidicarnis</name>
    <dbReference type="NCBI Taxonomy" id="84698"/>
    <lineage>
        <taxon>Bacteria</taxon>
        <taxon>Bacillati</taxon>
        <taxon>Bacillota</taxon>
        <taxon>Clostridia</taxon>
        <taxon>Eubacteriales</taxon>
        <taxon>Clostridiaceae</taxon>
        <taxon>Clostridium</taxon>
    </lineage>
</organism>
<dbReference type="PANTHER" id="PTHR22777:SF17">
    <property type="entry name" value="UPF0053 PROTEIN SLL0260"/>
    <property type="match status" value="1"/>
</dbReference>
<evidence type="ECO:0000256" key="7">
    <source>
        <dbReference type="ARBA" id="ARBA00023136"/>
    </source>
</evidence>
<keyword evidence="7 9" id="KW-0472">Membrane</keyword>
<accession>A0A1I1AGK6</accession>
<evidence type="ECO:0000256" key="9">
    <source>
        <dbReference type="PROSITE-ProRule" id="PRU01193"/>
    </source>
</evidence>
<reference evidence="13 14" key="1">
    <citation type="submission" date="2016-10" db="EMBL/GenBank/DDBJ databases">
        <authorList>
            <person name="de Groot N.N."/>
        </authorList>
    </citation>
    <scope>NUCLEOTIDE SEQUENCE [LARGE SCALE GENOMIC DNA]</scope>
    <source>
        <strain evidence="13 14">DSM 12271</strain>
    </source>
</reference>
<evidence type="ECO:0000313" key="14">
    <source>
        <dbReference type="Proteomes" id="UP000198619"/>
    </source>
</evidence>
<evidence type="ECO:0000256" key="2">
    <source>
        <dbReference type="ARBA" id="ARBA00006337"/>
    </source>
</evidence>
<dbReference type="PROSITE" id="PS51371">
    <property type="entry name" value="CBS"/>
    <property type="match status" value="2"/>
</dbReference>
<dbReference type="PROSITE" id="PS51846">
    <property type="entry name" value="CNNM"/>
    <property type="match status" value="1"/>
</dbReference>
<dbReference type="GO" id="GO:0005886">
    <property type="term" value="C:plasma membrane"/>
    <property type="evidence" value="ECO:0007669"/>
    <property type="project" value="TreeGrafter"/>
</dbReference>
<proteinExistence type="inferred from homology"/>
<dbReference type="EMBL" id="FOKI01000035">
    <property type="protein sequence ID" value="SFB36622.1"/>
    <property type="molecule type" value="Genomic_DNA"/>
</dbReference>
<dbReference type="OrthoDB" id="9798188at2"/>
<feature type="domain" description="CBS" evidence="11">
    <location>
        <begin position="207"/>
        <end position="267"/>
    </location>
</feature>
<evidence type="ECO:0000256" key="5">
    <source>
        <dbReference type="ARBA" id="ARBA00022989"/>
    </source>
</evidence>
<comment type="subcellular location">
    <subcellularLocation>
        <location evidence="1">Membrane</location>
        <topology evidence="1">Multi-pass membrane protein</topology>
    </subcellularLocation>
</comment>
<feature type="transmembrane region" description="Helical" evidence="10">
    <location>
        <begin position="126"/>
        <end position="147"/>
    </location>
</feature>
<evidence type="ECO:0000256" key="1">
    <source>
        <dbReference type="ARBA" id="ARBA00004141"/>
    </source>
</evidence>
<keyword evidence="5 9" id="KW-1133">Transmembrane helix</keyword>
<feature type="domain" description="CNNM transmembrane" evidence="12">
    <location>
        <begin position="1"/>
        <end position="188"/>
    </location>
</feature>
<dbReference type="Gene3D" id="3.10.580.10">
    <property type="entry name" value="CBS-domain"/>
    <property type="match status" value="1"/>
</dbReference>
<dbReference type="InterPro" id="IPR002550">
    <property type="entry name" value="CNNM"/>
</dbReference>
<dbReference type="InterPro" id="IPR000644">
    <property type="entry name" value="CBS_dom"/>
</dbReference>
<dbReference type="PANTHER" id="PTHR22777">
    <property type="entry name" value="HEMOLYSIN-RELATED"/>
    <property type="match status" value="1"/>
</dbReference>
<dbReference type="SUPFAM" id="SSF54631">
    <property type="entry name" value="CBS-domain pair"/>
    <property type="match status" value="1"/>
</dbReference>
<evidence type="ECO:0000259" key="11">
    <source>
        <dbReference type="PROSITE" id="PS51371"/>
    </source>
</evidence>
<feature type="domain" description="CBS" evidence="11">
    <location>
        <begin position="270"/>
        <end position="327"/>
    </location>
</feature>
<dbReference type="Pfam" id="PF00571">
    <property type="entry name" value="CBS"/>
    <property type="match status" value="2"/>
</dbReference>
<feature type="transmembrane region" description="Helical" evidence="10">
    <location>
        <begin position="6"/>
        <end position="29"/>
    </location>
</feature>
<dbReference type="FunFam" id="3.10.580.10:FF:000002">
    <property type="entry name" value="Magnesium/cobalt efflux protein CorC"/>
    <property type="match status" value="1"/>
</dbReference>
<dbReference type="Pfam" id="PF01595">
    <property type="entry name" value="CNNM"/>
    <property type="match status" value="1"/>
</dbReference>